<evidence type="ECO:0000313" key="2">
    <source>
        <dbReference type="Proteomes" id="UP001589628"/>
    </source>
</evidence>
<name>A0ABV5ZGD5_9GAMM</name>
<protein>
    <submittedName>
        <fullName evidence="1">PA2817 family protein</fullName>
    </submittedName>
</protein>
<dbReference type="NCBIfam" id="NF041512">
    <property type="entry name" value="PA2817_fam"/>
    <property type="match status" value="1"/>
</dbReference>
<proteinExistence type="predicted"/>
<accession>A0ABV5ZGD5</accession>
<gene>
    <name evidence="1" type="ORF">ACFFLH_14705</name>
</gene>
<dbReference type="EMBL" id="JBHLZN010000005">
    <property type="protein sequence ID" value="MFB9887668.1"/>
    <property type="molecule type" value="Genomic_DNA"/>
</dbReference>
<dbReference type="InterPro" id="IPR048156">
    <property type="entry name" value="PA2817-like"/>
</dbReference>
<reference evidence="1 2" key="1">
    <citation type="submission" date="2024-09" db="EMBL/GenBank/DDBJ databases">
        <authorList>
            <person name="Sun Q."/>
            <person name="Mori K."/>
        </authorList>
    </citation>
    <scope>NUCLEOTIDE SEQUENCE [LARGE SCALE GENOMIC DNA]</scope>
    <source>
        <strain evidence="1 2">ATCC 51285</strain>
    </source>
</reference>
<organism evidence="1 2">
    <name type="scientific">Balneatrix alpica</name>
    <dbReference type="NCBI Taxonomy" id="75684"/>
    <lineage>
        <taxon>Bacteria</taxon>
        <taxon>Pseudomonadati</taxon>
        <taxon>Pseudomonadota</taxon>
        <taxon>Gammaproteobacteria</taxon>
        <taxon>Oceanospirillales</taxon>
        <taxon>Balneatrichaceae</taxon>
        <taxon>Balneatrix</taxon>
    </lineage>
</organism>
<dbReference type="Proteomes" id="UP001589628">
    <property type="component" value="Unassembled WGS sequence"/>
</dbReference>
<evidence type="ECO:0000313" key="1">
    <source>
        <dbReference type="EMBL" id="MFB9887668.1"/>
    </source>
</evidence>
<dbReference type="RefSeq" id="WP_051527638.1">
    <property type="nucleotide sequence ID" value="NZ_JBHLZN010000005.1"/>
</dbReference>
<comment type="caution">
    <text evidence="1">The sequence shown here is derived from an EMBL/GenBank/DDBJ whole genome shotgun (WGS) entry which is preliminary data.</text>
</comment>
<sequence>MNDQQWFDHHLNCLQTSCKKLQQQPELANPQRDDDHYFIDNVRALIEHMSEHQSGYYEEGQDVILQWIRLYPQHSHLLDRDLLWFFGGDCLQYLDDEEIDFYQRMEDYRYAAQEQGLEVDYASLKARFGKEVH</sequence>
<keyword evidence="2" id="KW-1185">Reference proteome</keyword>